<dbReference type="Proteomes" id="UP001174908">
    <property type="component" value="Unassembled WGS sequence"/>
</dbReference>
<comment type="subcellular location">
    <subcellularLocation>
        <location evidence="1">Cell outer membrane</location>
        <topology evidence="1">Multi-pass membrane protein</topology>
    </subcellularLocation>
</comment>
<evidence type="ECO:0000256" key="4">
    <source>
        <dbReference type="ARBA" id="ARBA00022452"/>
    </source>
</evidence>
<dbReference type="PRINTS" id="PR00184">
    <property type="entry name" value="NEISSPPORIN"/>
</dbReference>
<keyword evidence="4" id="KW-1134">Transmembrane beta strand</keyword>
<keyword evidence="6 11" id="KW-0732">Signal</keyword>
<evidence type="ECO:0000256" key="11">
    <source>
        <dbReference type="SAM" id="SignalP"/>
    </source>
</evidence>
<feature type="chain" id="PRO_5045486982" evidence="11">
    <location>
        <begin position="24"/>
        <end position="415"/>
    </location>
</feature>
<dbReference type="Pfam" id="PF13609">
    <property type="entry name" value="Porin_4"/>
    <property type="match status" value="1"/>
</dbReference>
<evidence type="ECO:0000256" key="1">
    <source>
        <dbReference type="ARBA" id="ARBA00004571"/>
    </source>
</evidence>
<evidence type="ECO:0000256" key="6">
    <source>
        <dbReference type="ARBA" id="ARBA00022729"/>
    </source>
</evidence>
<dbReference type="InterPro" id="IPR023614">
    <property type="entry name" value="Porin_dom_sf"/>
</dbReference>
<keyword evidence="14" id="KW-1185">Reference proteome</keyword>
<evidence type="ECO:0000256" key="9">
    <source>
        <dbReference type="ARBA" id="ARBA00023136"/>
    </source>
</evidence>
<sequence length="415" mass="43527">MKMRKKVIAASLTLLALANAASAQSSVTVFGIVDVGISRYNLKSDNVGAVTPARPPSTSLKQTAMTSGNWVPSRWGFRGTEDLGGGYSAGFWIEQSLNVDDGGQPLYARRTTVSLAGPFGEFRLGRDLSPTFWADTVTDPFLNSGVGANLIGMVNARLAIFTALPGGGLLAGPNGGPANYIFVNNMVSYFTPNSLGGFYGHLAMNFPENVKNTAVPDTPSKRGQFYGGRVGYANKALDVAVSYAVSTALDAAPPYAVPITDTKISTTNLTTTYDLGFVKLAGELSRATNDSRFALPGAAAQSSADYDGAMLGATVPIGAARLKGSYGYVKYRTDAPGLSPNQQDTVAKKLSLGMTYHLSKRTLLYATGSYIRIDEGQNNANVMGVPPQPTGAFSAATGYAPRSATGYELGVAHTF</sequence>
<accession>A0ABT7N8X2</accession>
<organism evidence="13 14">
    <name type="scientific">Variovorax dokdonensis</name>
    <dbReference type="NCBI Taxonomy" id="344883"/>
    <lineage>
        <taxon>Bacteria</taxon>
        <taxon>Pseudomonadati</taxon>
        <taxon>Pseudomonadota</taxon>
        <taxon>Betaproteobacteria</taxon>
        <taxon>Burkholderiales</taxon>
        <taxon>Comamonadaceae</taxon>
        <taxon>Variovorax</taxon>
    </lineage>
</organism>
<comment type="caution">
    <text evidence="13">The sequence shown here is derived from an EMBL/GenBank/DDBJ whole genome shotgun (WGS) entry which is preliminary data.</text>
</comment>
<dbReference type="RefSeq" id="WP_286659440.1">
    <property type="nucleotide sequence ID" value="NZ_JASZYV010000001.1"/>
</dbReference>
<keyword evidence="8" id="KW-0626">Porin</keyword>
<protein>
    <submittedName>
        <fullName evidence="13">Porin</fullName>
    </submittedName>
</protein>
<dbReference type="SUPFAM" id="SSF56935">
    <property type="entry name" value="Porins"/>
    <property type="match status" value="1"/>
</dbReference>
<evidence type="ECO:0000256" key="3">
    <source>
        <dbReference type="ARBA" id="ARBA00022448"/>
    </source>
</evidence>
<evidence type="ECO:0000256" key="7">
    <source>
        <dbReference type="ARBA" id="ARBA00023065"/>
    </source>
</evidence>
<dbReference type="InterPro" id="IPR033900">
    <property type="entry name" value="Gram_neg_porin_domain"/>
</dbReference>
<name>A0ABT7N8X2_9BURK</name>
<dbReference type="PANTHER" id="PTHR34501:SF9">
    <property type="entry name" value="MAJOR OUTER MEMBRANE PROTEIN P.IA"/>
    <property type="match status" value="1"/>
</dbReference>
<keyword evidence="3" id="KW-0813">Transport</keyword>
<dbReference type="InterPro" id="IPR002299">
    <property type="entry name" value="Porin_Neis"/>
</dbReference>
<evidence type="ECO:0000313" key="13">
    <source>
        <dbReference type="EMBL" id="MDM0044402.1"/>
    </source>
</evidence>
<dbReference type="EMBL" id="JASZYV010000001">
    <property type="protein sequence ID" value="MDM0044402.1"/>
    <property type="molecule type" value="Genomic_DNA"/>
</dbReference>
<gene>
    <name evidence="13" type="ORF">QTH91_07930</name>
</gene>
<comment type="subunit">
    <text evidence="2">Homotrimer.</text>
</comment>
<evidence type="ECO:0000256" key="5">
    <source>
        <dbReference type="ARBA" id="ARBA00022692"/>
    </source>
</evidence>
<keyword evidence="10" id="KW-0998">Cell outer membrane</keyword>
<evidence type="ECO:0000256" key="8">
    <source>
        <dbReference type="ARBA" id="ARBA00023114"/>
    </source>
</evidence>
<proteinExistence type="predicted"/>
<keyword evidence="5" id="KW-0812">Transmembrane</keyword>
<reference evidence="13" key="1">
    <citation type="submission" date="2023-06" db="EMBL/GenBank/DDBJ databases">
        <authorList>
            <person name="Jiang Y."/>
            <person name="Liu Q."/>
        </authorList>
    </citation>
    <scope>NUCLEOTIDE SEQUENCE</scope>
    <source>
        <strain evidence="13">CGMCC 1.12089</strain>
    </source>
</reference>
<keyword evidence="9" id="KW-0472">Membrane</keyword>
<feature type="signal peptide" evidence="11">
    <location>
        <begin position="1"/>
        <end position="23"/>
    </location>
</feature>
<dbReference type="InterPro" id="IPR050298">
    <property type="entry name" value="Gram-neg_bact_OMP"/>
</dbReference>
<keyword evidence="7" id="KW-0406">Ion transport</keyword>
<evidence type="ECO:0000256" key="2">
    <source>
        <dbReference type="ARBA" id="ARBA00011233"/>
    </source>
</evidence>
<dbReference type="PANTHER" id="PTHR34501">
    <property type="entry name" value="PROTEIN YDDL-RELATED"/>
    <property type="match status" value="1"/>
</dbReference>
<dbReference type="Gene3D" id="2.40.160.10">
    <property type="entry name" value="Porin"/>
    <property type="match status" value="1"/>
</dbReference>
<evidence type="ECO:0000313" key="14">
    <source>
        <dbReference type="Proteomes" id="UP001174908"/>
    </source>
</evidence>
<dbReference type="CDD" id="cd00342">
    <property type="entry name" value="gram_neg_porins"/>
    <property type="match status" value="1"/>
</dbReference>
<evidence type="ECO:0000259" key="12">
    <source>
        <dbReference type="Pfam" id="PF13609"/>
    </source>
</evidence>
<evidence type="ECO:0000256" key="10">
    <source>
        <dbReference type="ARBA" id="ARBA00023237"/>
    </source>
</evidence>
<feature type="domain" description="Porin" evidence="12">
    <location>
        <begin position="12"/>
        <end position="374"/>
    </location>
</feature>